<dbReference type="SUPFAM" id="SSF52172">
    <property type="entry name" value="CheY-like"/>
    <property type="match status" value="2"/>
</dbReference>
<dbReference type="PROSITE" id="PS50109">
    <property type="entry name" value="HIS_KIN"/>
    <property type="match status" value="1"/>
</dbReference>
<dbReference type="EC" id="2.7.13.3" evidence="2"/>
<evidence type="ECO:0000256" key="3">
    <source>
        <dbReference type="ARBA" id="ARBA00022553"/>
    </source>
</evidence>
<feature type="region of interest" description="Disordered" evidence="8">
    <location>
        <begin position="618"/>
        <end position="653"/>
    </location>
</feature>
<feature type="transmembrane region" description="Helical" evidence="9">
    <location>
        <begin position="147"/>
        <end position="173"/>
    </location>
</feature>
<dbReference type="RefSeq" id="WP_372265970.1">
    <property type="nucleotide sequence ID" value="NZ_JBFRUW010000028.1"/>
</dbReference>
<dbReference type="InterPro" id="IPR003594">
    <property type="entry name" value="HATPase_dom"/>
</dbReference>
<accession>A0ABV4NC00</accession>
<evidence type="ECO:0000313" key="12">
    <source>
        <dbReference type="EMBL" id="MFA0568519.1"/>
    </source>
</evidence>
<feature type="modified residue" description="4-aspartylphosphate" evidence="6">
    <location>
        <position position="540"/>
    </location>
</feature>
<proteinExistence type="predicted"/>
<dbReference type="InterPro" id="IPR005467">
    <property type="entry name" value="His_kinase_dom"/>
</dbReference>
<dbReference type="InterPro" id="IPR001789">
    <property type="entry name" value="Sig_transdc_resp-reg_receiver"/>
</dbReference>
<dbReference type="EMBL" id="JBFRUW010000028">
    <property type="protein sequence ID" value="MFA0568519.1"/>
    <property type="molecule type" value="Genomic_DNA"/>
</dbReference>
<keyword evidence="4" id="KW-0378">Hydrolase</keyword>
<feature type="domain" description="Histidine kinase" evidence="10">
    <location>
        <begin position="248"/>
        <end position="471"/>
    </location>
</feature>
<evidence type="ECO:0000259" key="10">
    <source>
        <dbReference type="PROSITE" id="PS50109"/>
    </source>
</evidence>
<dbReference type="PANTHER" id="PTHR45339">
    <property type="entry name" value="HYBRID SIGNAL TRANSDUCTION HISTIDINE KINASE J"/>
    <property type="match status" value="1"/>
</dbReference>
<keyword evidence="9" id="KW-0812">Transmembrane</keyword>
<dbReference type="Gene3D" id="1.10.287.130">
    <property type="match status" value="1"/>
</dbReference>
<keyword evidence="9" id="KW-0472">Membrane</keyword>
<dbReference type="InterPro" id="IPR033414">
    <property type="entry name" value="Sensor_dom"/>
</dbReference>
<feature type="domain" description="Response regulatory" evidence="11">
    <location>
        <begin position="486"/>
        <end position="607"/>
    </location>
</feature>
<dbReference type="SMART" id="SM00387">
    <property type="entry name" value="HATPase_c"/>
    <property type="match status" value="1"/>
</dbReference>
<comment type="catalytic activity">
    <reaction evidence="1">
        <text>ATP + protein L-histidine = ADP + protein N-phospho-L-histidine.</text>
        <dbReference type="EC" id="2.7.13.3"/>
    </reaction>
</comment>
<dbReference type="InterPro" id="IPR003661">
    <property type="entry name" value="HisK_dim/P_dom"/>
</dbReference>
<evidence type="ECO:0000259" key="11">
    <source>
        <dbReference type="PROSITE" id="PS50110"/>
    </source>
</evidence>
<keyword evidence="7" id="KW-0175">Coiled coil</keyword>
<dbReference type="Gene3D" id="3.40.50.2300">
    <property type="match status" value="2"/>
</dbReference>
<dbReference type="Pfam" id="PF00512">
    <property type="entry name" value="HisKA"/>
    <property type="match status" value="1"/>
</dbReference>
<reference evidence="12 13" key="1">
    <citation type="journal article" date="2024" name="ISME J.">
        <title>Tailless and filamentous prophages are predominant in marine Vibrio.</title>
        <authorList>
            <person name="Steensen K."/>
            <person name="Seneca J."/>
            <person name="Bartlau N."/>
            <person name="Yu X.A."/>
            <person name="Hussain F.A."/>
            <person name="Polz M.F."/>
        </authorList>
    </citation>
    <scope>NUCLEOTIDE SEQUENCE [LARGE SCALE GENOMIC DNA]</scope>
    <source>
        <strain evidence="12 13">10N.222.51.A1</strain>
    </source>
</reference>
<dbReference type="PANTHER" id="PTHR45339:SF1">
    <property type="entry name" value="HYBRID SIGNAL TRANSDUCTION HISTIDINE KINASE J"/>
    <property type="match status" value="1"/>
</dbReference>
<evidence type="ECO:0000256" key="9">
    <source>
        <dbReference type="SAM" id="Phobius"/>
    </source>
</evidence>
<evidence type="ECO:0000256" key="5">
    <source>
        <dbReference type="ARBA" id="ARBA00023012"/>
    </source>
</evidence>
<feature type="transmembrane region" description="Helical" evidence="9">
    <location>
        <begin position="15"/>
        <end position="37"/>
    </location>
</feature>
<dbReference type="InterPro" id="IPR011006">
    <property type="entry name" value="CheY-like_superfamily"/>
</dbReference>
<dbReference type="CDD" id="cd17546">
    <property type="entry name" value="REC_hyHK_CKI1_RcsC-like"/>
    <property type="match status" value="2"/>
</dbReference>
<keyword evidence="3 6" id="KW-0597">Phosphoprotein</keyword>
<dbReference type="InterPro" id="IPR036097">
    <property type="entry name" value="HisK_dim/P_sf"/>
</dbReference>
<dbReference type="Gene3D" id="3.30.565.10">
    <property type="entry name" value="Histidine kinase-like ATPase, C-terminal domain"/>
    <property type="match status" value="1"/>
</dbReference>
<evidence type="ECO:0000256" key="4">
    <source>
        <dbReference type="ARBA" id="ARBA00022801"/>
    </source>
</evidence>
<keyword evidence="5" id="KW-0902">Two-component regulatory system</keyword>
<feature type="domain" description="Response regulatory" evidence="11">
    <location>
        <begin position="690"/>
        <end position="809"/>
    </location>
</feature>
<keyword evidence="13" id="KW-1185">Reference proteome</keyword>
<dbReference type="PROSITE" id="PS50110">
    <property type="entry name" value="RESPONSE_REGULATORY"/>
    <property type="match status" value="2"/>
</dbReference>
<dbReference type="SMART" id="SM00448">
    <property type="entry name" value="REC"/>
    <property type="match status" value="2"/>
</dbReference>
<name>A0ABV4NC00_9VIBR</name>
<dbReference type="InterPro" id="IPR036890">
    <property type="entry name" value="HATPase_C_sf"/>
</dbReference>
<dbReference type="Pfam" id="PF02518">
    <property type="entry name" value="HATPase_c"/>
    <property type="match status" value="1"/>
</dbReference>
<dbReference type="SMART" id="SM00388">
    <property type="entry name" value="HisKA"/>
    <property type="match status" value="1"/>
</dbReference>
<evidence type="ECO:0000256" key="2">
    <source>
        <dbReference type="ARBA" id="ARBA00012438"/>
    </source>
</evidence>
<dbReference type="CDD" id="cd16922">
    <property type="entry name" value="HATPase_EvgS-ArcB-TorS-like"/>
    <property type="match status" value="1"/>
</dbReference>
<gene>
    <name evidence="12" type="ORF">AB4566_09555</name>
</gene>
<dbReference type="PRINTS" id="PR00344">
    <property type="entry name" value="BCTRLSENSOR"/>
</dbReference>
<dbReference type="InterPro" id="IPR004358">
    <property type="entry name" value="Sig_transdc_His_kin-like_C"/>
</dbReference>
<dbReference type="Pfam" id="PF00072">
    <property type="entry name" value="Response_reg"/>
    <property type="match status" value="2"/>
</dbReference>
<dbReference type="CDD" id="cd00082">
    <property type="entry name" value="HisKA"/>
    <property type="match status" value="1"/>
</dbReference>
<feature type="coiled-coil region" evidence="7">
    <location>
        <begin position="211"/>
        <end position="248"/>
    </location>
</feature>
<evidence type="ECO:0000256" key="1">
    <source>
        <dbReference type="ARBA" id="ARBA00000085"/>
    </source>
</evidence>
<feature type="modified residue" description="4-aspartylphosphate" evidence="6">
    <location>
        <position position="739"/>
    </location>
</feature>
<keyword evidence="9" id="KW-1133">Transmembrane helix</keyword>
<evidence type="ECO:0000256" key="8">
    <source>
        <dbReference type="SAM" id="MobiDB-lite"/>
    </source>
</evidence>
<evidence type="ECO:0000256" key="6">
    <source>
        <dbReference type="PROSITE-ProRule" id="PRU00169"/>
    </source>
</evidence>
<dbReference type="Proteomes" id="UP001570417">
    <property type="component" value="Unassembled WGS sequence"/>
</dbReference>
<evidence type="ECO:0000313" key="13">
    <source>
        <dbReference type="Proteomes" id="UP001570417"/>
    </source>
</evidence>
<organism evidence="12 13">
    <name type="scientific">Vibrio gallaecicus</name>
    <dbReference type="NCBI Taxonomy" id="552386"/>
    <lineage>
        <taxon>Bacteria</taxon>
        <taxon>Pseudomonadati</taxon>
        <taxon>Pseudomonadota</taxon>
        <taxon>Gammaproteobacteria</taxon>
        <taxon>Vibrionales</taxon>
        <taxon>Vibrionaceae</taxon>
        <taxon>Vibrio</taxon>
    </lineage>
</organism>
<comment type="caution">
    <text evidence="12">The sequence shown here is derived from an EMBL/GenBank/DDBJ whole genome shotgun (WGS) entry which is preliminary data.</text>
</comment>
<dbReference type="SUPFAM" id="SSF47384">
    <property type="entry name" value="Homodimeric domain of signal transducing histidine kinase"/>
    <property type="match status" value="1"/>
</dbReference>
<dbReference type="Pfam" id="PF17149">
    <property type="entry name" value="CHASE5"/>
    <property type="match status" value="1"/>
</dbReference>
<evidence type="ECO:0000256" key="7">
    <source>
        <dbReference type="SAM" id="Coils"/>
    </source>
</evidence>
<sequence>MVKMDRRYVGLSRQLLGVIIVISTLFTVIVTALSLYVEYQNRVSYISSQIEQVEAGYLSGLSSSLWVEDRDQLLVQAEGIFRLPAVSHVFIQDKNETLVDLGTSPAEQSHSQSWDMVYEMGGKEYYLATLTVESDLSMILQDFGQRIGILLLFEAIKIFLLSIVCLSVVYHLVVKRLMAMSSEIRHFEEGNKPVLLKPSKSHYYDEITVLENNYNQSIEEVRKHYEQLEKAREVAENANRNKSEFLANMSHEIRTPMNGIIGLSSLLSDMDMPEEQKEYIEMLNTSSLTLLDLINDILDFSKIEAGRLELQYEPLKLADIVADVESTFRVKAEQEGLLFKLTVDHRIPCMVSGDGTQLRQVLNNLVGNAIKFTESGYVHLHMQLDKEPVDMGRVSIRFEVIDSGIGIASDKIQSVFDKFQQADGSTTRNYGGTGLGLAICQKIVALMGGELKVISEEDRGSTFYFTIDFDSSDVLGKRNVDFESLSVLLVDDSQFNMRITSSQLQSFGASSMCCEHAKVAVDLVQQSIIDNKNYDLILIDKVMPGMDGFELAKVLINRFKSQCPRLVMVSACPETRDEELAKRVGFVAYLARPYQDNQLKWLIRKALSENIEVQYTQDHLSHSHDRAATLEPTRSETPRAKVPKVETPRAETSRTDVFTPIKKQKSVNDSIENSNIHPLSEPSQEKEAYKVLVVEDSLVNQQVAKMMLTKLGLHVDIAENGKIGVDMYKLYDYQMIFMDCQMPVLDGFEATKQIRQLESSSGRKPTPIAALTANVVMEDKHLCFDVGMDEFLAKPVNHNALKEVVRRYIPDLEILTGKNEHGIR</sequence>
<feature type="compositionally biased region" description="Basic and acidic residues" evidence="8">
    <location>
        <begin position="619"/>
        <end position="653"/>
    </location>
</feature>
<dbReference type="SUPFAM" id="SSF55874">
    <property type="entry name" value="ATPase domain of HSP90 chaperone/DNA topoisomerase II/histidine kinase"/>
    <property type="match status" value="1"/>
</dbReference>
<protein>
    <recommendedName>
        <fullName evidence="2">histidine kinase</fullName>
        <ecNumber evidence="2">2.7.13.3</ecNumber>
    </recommendedName>
</protein>